<protein>
    <submittedName>
        <fullName evidence="2">Methyltransferase domain-containing protein</fullName>
    </submittedName>
</protein>
<dbReference type="GO" id="GO:0008168">
    <property type="term" value="F:methyltransferase activity"/>
    <property type="evidence" value="ECO:0007669"/>
    <property type="project" value="UniProtKB-KW"/>
</dbReference>
<dbReference type="AlphaFoldDB" id="A0A7C5U5D6"/>
<dbReference type="InterPro" id="IPR025714">
    <property type="entry name" value="Methyltranfer_dom"/>
</dbReference>
<keyword evidence="2" id="KW-0489">Methyltransferase</keyword>
<keyword evidence="2" id="KW-0808">Transferase</keyword>
<dbReference type="CDD" id="cd02440">
    <property type="entry name" value="AdoMet_MTases"/>
    <property type="match status" value="1"/>
</dbReference>
<dbReference type="Gene3D" id="3.40.50.150">
    <property type="entry name" value="Vaccinia Virus protein VP39"/>
    <property type="match status" value="1"/>
</dbReference>
<dbReference type="EMBL" id="DRXS01000225">
    <property type="protein sequence ID" value="HHR41014.1"/>
    <property type="molecule type" value="Genomic_DNA"/>
</dbReference>
<dbReference type="GO" id="GO:0032259">
    <property type="term" value="P:methylation"/>
    <property type="evidence" value="ECO:0007669"/>
    <property type="project" value="UniProtKB-KW"/>
</dbReference>
<organism evidence="2">
    <name type="scientific">Caldiarchaeum subterraneum</name>
    <dbReference type="NCBI Taxonomy" id="311458"/>
    <lineage>
        <taxon>Archaea</taxon>
        <taxon>Nitrososphaerota</taxon>
        <taxon>Candidatus Caldarchaeales</taxon>
        <taxon>Candidatus Caldarchaeaceae</taxon>
        <taxon>Candidatus Caldarchaeum</taxon>
    </lineage>
</organism>
<accession>A0A7C5U5D6</accession>
<dbReference type="PANTHER" id="PTHR43861">
    <property type="entry name" value="TRANS-ACONITATE 2-METHYLTRANSFERASE-RELATED"/>
    <property type="match status" value="1"/>
</dbReference>
<comment type="caution">
    <text evidence="2">The sequence shown here is derived from an EMBL/GenBank/DDBJ whole genome shotgun (WGS) entry which is preliminary data.</text>
</comment>
<proteinExistence type="predicted"/>
<evidence type="ECO:0000313" key="2">
    <source>
        <dbReference type="EMBL" id="HHR41014.1"/>
    </source>
</evidence>
<dbReference type="Pfam" id="PF13847">
    <property type="entry name" value="Methyltransf_31"/>
    <property type="match status" value="1"/>
</dbReference>
<feature type="domain" description="Methyltransferase" evidence="1">
    <location>
        <begin position="7"/>
        <end position="121"/>
    </location>
</feature>
<name>A0A7C5U5D6_CALS0</name>
<gene>
    <name evidence="2" type="ORF">ENM42_04195</name>
</gene>
<dbReference type="PANTHER" id="PTHR43861:SF1">
    <property type="entry name" value="TRANS-ACONITATE 2-METHYLTRANSFERASE"/>
    <property type="match status" value="1"/>
</dbReference>
<dbReference type="InterPro" id="IPR029063">
    <property type="entry name" value="SAM-dependent_MTases_sf"/>
</dbReference>
<sequence>MEVGPSHRFLDIGCGKGFLSIPASNIVGSDGVVYAVDVSEEYLKELTQRIRELGIQNIHVINTSAEKLENVPDNSIDRAAFLFSLHHVEDVEAAFHRVRKKLRKTGLLYILDPVKSRFFGHGTNPSKTMKLLEGMGFRIKLFREGLFLWKLLAEPV</sequence>
<evidence type="ECO:0000259" key="1">
    <source>
        <dbReference type="Pfam" id="PF13847"/>
    </source>
</evidence>
<reference evidence="2" key="1">
    <citation type="journal article" date="2020" name="mSystems">
        <title>Genome- and Community-Level Interaction Insights into Carbon Utilization and Element Cycling Functions of Hydrothermarchaeota in Hydrothermal Sediment.</title>
        <authorList>
            <person name="Zhou Z."/>
            <person name="Liu Y."/>
            <person name="Xu W."/>
            <person name="Pan J."/>
            <person name="Luo Z.H."/>
            <person name="Li M."/>
        </authorList>
    </citation>
    <scope>NUCLEOTIDE SEQUENCE [LARGE SCALE GENOMIC DNA]</scope>
    <source>
        <strain evidence="2">SpSt-1084</strain>
    </source>
</reference>
<dbReference type="SUPFAM" id="SSF53335">
    <property type="entry name" value="S-adenosyl-L-methionine-dependent methyltransferases"/>
    <property type="match status" value="1"/>
</dbReference>